<feature type="region of interest" description="Disordered" evidence="1">
    <location>
        <begin position="756"/>
        <end position="776"/>
    </location>
</feature>
<reference evidence="4 5" key="1">
    <citation type="submission" date="2015-09" db="EMBL/GenBank/DDBJ databases">
        <title>Host preference determinants of Valsa canker pathogens revealed by comparative genomics.</title>
        <authorList>
            <person name="Yin Z."/>
            <person name="Huang L."/>
        </authorList>
    </citation>
    <scope>NUCLEOTIDE SEQUENCE [LARGE SCALE GENOMIC DNA]</scope>
    <source>
        <strain evidence="4 5">YSFL</strain>
    </source>
</reference>
<dbReference type="PANTHER" id="PTHR35152:SF1">
    <property type="entry name" value="DOMAIN SIGNALLING PROTEIN, PUTATIVE (AFU_ORTHOLOGUE AFUA_5G11310)-RELATED"/>
    <property type="match status" value="1"/>
</dbReference>
<dbReference type="AlphaFoldDB" id="A0A423WLU1"/>
<proteinExistence type="predicted"/>
<dbReference type="STRING" id="252740.A0A423WLU1"/>
<dbReference type="EMBL" id="LJZO01000002">
    <property type="protein sequence ID" value="ROW04374.1"/>
    <property type="molecule type" value="Genomic_DNA"/>
</dbReference>
<organism evidence="4 5">
    <name type="scientific">Cytospora chrysosperma</name>
    <name type="common">Cytospora canker fungus</name>
    <name type="synonym">Sphaeria chrysosperma</name>
    <dbReference type="NCBI Taxonomy" id="252740"/>
    <lineage>
        <taxon>Eukaryota</taxon>
        <taxon>Fungi</taxon>
        <taxon>Dikarya</taxon>
        <taxon>Ascomycota</taxon>
        <taxon>Pezizomycotina</taxon>
        <taxon>Sordariomycetes</taxon>
        <taxon>Sordariomycetidae</taxon>
        <taxon>Diaporthales</taxon>
        <taxon>Cytosporaceae</taxon>
        <taxon>Cytospora</taxon>
    </lineage>
</organism>
<feature type="transmembrane region" description="Helical" evidence="2">
    <location>
        <begin position="239"/>
        <end position="262"/>
    </location>
</feature>
<comment type="caution">
    <text evidence="4">The sequence shown here is derived from an EMBL/GenBank/DDBJ whole genome shotgun (WGS) entry which is preliminary data.</text>
</comment>
<accession>A0A423WLU1</accession>
<feature type="transmembrane region" description="Helical" evidence="2">
    <location>
        <begin position="169"/>
        <end position="187"/>
    </location>
</feature>
<sequence length="1005" mass="108588">MATNSTTAEQLLSQWRGQIVPRSFNAGFVTLSYVVSLIGAASTLELINRRTAPKGKLNHLLLVSAAITMGGIAIWCMHYIGNRAIDIADGEEQLQITYSGGFTALSFFLPIMVLIAAFVAMGTNDRVSWWRVAVGGTLAGSAICGMHYLGNASINNYVLVYNAGNVVGAALIAVTASNIALSAFFVFRGAWTNSWWKRGISAVVLAGAVSGMHWCASTGTQYKLVALAGTNSQLSRSGTVIIVVCLSVGACLVMAGFATYTAHTMKRYASKAQQIVLAAAVFDKHGRVLVSPDGLLPSEKITDSFLEKTPQDSFTVAHPLFHWMFQASRNWSSITSIIAGISRHLSHLPRNGRDSSRRGIKLISEHGELIENYNIIFRELFCVAAAGLADRMKTPLASVGILWDEILPTGAGLRAQARARQRPQEDDHDIQGTINVDAFPITANAASLEDLAEKGMFHQSYQELGRGSLMFLVRHVENGRDVEGLSAAGYRFAELHQVSGIIGSTMQIKTPSVESKMRAMFMYAKQNAMLEPGVHVGFFGVRARVHNAYGFDVLARRNARNLLPSVQMPLARLDAWQVNFLRQFERMTPHQMARRLEGLKSSSAKKEMVFASQLADSIEALGRWIQDSFIFHEAVLCSKTVEVPCRPVSPGSAPGTCTLMAFRMVIPIHLHIESPKCEFVPLNLFKVHQLVYKDLPNHLAFTRSVHRELAPIINAGPAAAAAARAANRPPNSMVAGRPRRIPMRDTRMAGRIFRMGRPSTTAGSGHDGAVDADGNPIPTVLYRGHSAHSAGGSGRSSSILKLWSGRASNGGDHSPRIGSVDSASDRFHRQHHMSPSPPSPPPPAAEDYAHPRTWPSSPPHAPASFGGIMVSQEITVNVQRAGDVAGMTEAAGEDEEEDEDDDNNNIKDYSPRGKRSYCRSGNLSSQQHRRTSEGGHGAVCGEAAAGMASDAGGRRTASIELRPLAADRSSVHVGGGVQVSNVEAEKLTESPTFVDELFGFCVEGR</sequence>
<dbReference type="OrthoDB" id="264015at2759"/>
<dbReference type="PANTHER" id="PTHR35152">
    <property type="entry name" value="DOMAIN SIGNALLING PROTEIN, PUTATIVE (AFU_ORTHOLOGUE AFUA_5G11310)-RELATED"/>
    <property type="match status" value="1"/>
</dbReference>
<feature type="transmembrane region" description="Helical" evidence="2">
    <location>
        <begin position="100"/>
        <end position="122"/>
    </location>
</feature>
<dbReference type="Proteomes" id="UP000284375">
    <property type="component" value="Unassembled WGS sequence"/>
</dbReference>
<protein>
    <recommendedName>
        <fullName evidence="3">MHYT domain-containing protein</fullName>
    </recommendedName>
</protein>
<feature type="region of interest" description="Disordered" evidence="1">
    <location>
        <begin position="887"/>
        <end position="938"/>
    </location>
</feature>
<feature type="transmembrane region" description="Helical" evidence="2">
    <location>
        <begin position="59"/>
        <end position="80"/>
    </location>
</feature>
<dbReference type="Pfam" id="PF03707">
    <property type="entry name" value="MHYT"/>
    <property type="match status" value="2"/>
</dbReference>
<evidence type="ECO:0000256" key="1">
    <source>
        <dbReference type="SAM" id="MobiDB-lite"/>
    </source>
</evidence>
<name>A0A423WLU1_CYTCH</name>
<evidence type="ECO:0000313" key="5">
    <source>
        <dbReference type="Proteomes" id="UP000284375"/>
    </source>
</evidence>
<keyword evidence="2" id="KW-0472">Membrane</keyword>
<keyword evidence="5" id="KW-1185">Reference proteome</keyword>
<feature type="transmembrane region" description="Helical" evidence="2">
    <location>
        <begin position="26"/>
        <end position="47"/>
    </location>
</feature>
<evidence type="ECO:0000313" key="4">
    <source>
        <dbReference type="EMBL" id="ROW04374.1"/>
    </source>
</evidence>
<evidence type="ECO:0000256" key="2">
    <source>
        <dbReference type="SAM" id="Phobius"/>
    </source>
</evidence>
<feature type="transmembrane region" description="Helical" evidence="2">
    <location>
        <begin position="129"/>
        <end position="149"/>
    </location>
</feature>
<feature type="compositionally biased region" description="Acidic residues" evidence="1">
    <location>
        <begin position="891"/>
        <end position="903"/>
    </location>
</feature>
<dbReference type="InterPro" id="IPR005330">
    <property type="entry name" value="MHYT_dom"/>
</dbReference>
<gene>
    <name evidence="4" type="ORF">VSDG_00710</name>
</gene>
<evidence type="ECO:0000259" key="3">
    <source>
        <dbReference type="PROSITE" id="PS50924"/>
    </source>
</evidence>
<feature type="domain" description="MHYT" evidence="3">
    <location>
        <begin position="24"/>
        <end position="223"/>
    </location>
</feature>
<feature type="region of interest" description="Disordered" evidence="1">
    <location>
        <begin position="806"/>
        <end position="860"/>
    </location>
</feature>
<keyword evidence="2" id="KW-1133">Transmembrane helix</keyword>
<dbReference type="PROSITE" id="PS50924">
    <property type="entry name" value="MHYT"/>
    <property type="match status" value="1"/>
</dbReference>
<keyword evidence="2" id="KW-0812">Transmembrane</keyword>
<feature type="compositionally biased region" description="Pro residues" evidence="1">
    <location>
        <begin position="835"/>
        <end position="844"/>
    </location>
</feature>